<keyword evidence="1" id="KW-0812">Transmembrane</keyword>
<reference evidence="2" key="2">
    <citation type="submission" date="2020-11" db="EMBL/GenBank/DDBJ databases">
        <authorList>
            <person name="McCartney M.A."/>
            <person name="Auch B."/>
            <person name="Kono T."/>
            <person name="Mallez S."/>
            <person name="Becker A."/>
            <person name="Gohl D.M."/>
            <person name="Silverstein K.A.T."/>
            <person name="Koren S."/>
            <person name="Bechman K.B."/>
            <person name="Herman A."/>
            <person name="Abrahante J.E."/>
            <person name="Garbe J."/>
        </authorList>
    </citation>
    <scope>NUCLEOTIDE SEQUENCE</scope>
    <source>
        <strain evidence="2">Duluth1</strain>
        <tissue evidence="2">Whole animal</tissue>
    </source>
</reference>
<dbReference type="AlphaFoldDB" id="A0A9D3Z1K2"/>
<protein>
    <submittedName>
        <fullName evidence="2">Uncharacterized protein</fullName>
    </submittedName>
</protein>
<reference evidence="2" key="1">
    <citation type="journal article" date="2019" name="bioRxiv">
        <title>The Genome of the Zebra Mussel, Dreissena polymorpha: A Resource for Invasive Species Research.</title>
        <authorList>
            <person name="McCartney M.A."/>
            <person name="Auch B."/>
            <person name="Kono T."/>
            <person name="Mallez S."/>
            <person name="Zhang Y."/>
            <person name="Obille A."/>
            <person name="Becker A."/>
            <person name="Abrahante J.E."/>
            <person name="Garbe J."/>
            <person name="Badalamenti J.P."/>
            <person name="Herman A."/>
            <person name="Mangelson H."/>
            <person name="Liachko I."/>
            <person name="Sullivan S."/>
            <person name="Sone E.D."/>
            <person name="Koren S."/>
            <person name="Silverstein K.A.T."/>
            <person name="Beckman K.B."/>
            <person name="Gohl D.M."/>
        </authorList>
    </citation>
    <scope>NUCLEOTIDE SEQUENCE</scope>
    <source>
        <strain evidence="2">Duluth1</strain>
        <tissue evidence="2">Whole animal</tissue>
    </source>
</reference>
<name>A0A9D3Z1K2_DREPO</name>
<evidence type="ECO:0000313" key="3">
    <source>
        <dbReference type="Proteomes" id="UP000828390"/>
    </source>
</evidence>
<dbReference type="EMBL" id="JAIWYP010000014">
    <property type="protein sequence ID" value="KAH3708951.1"/>
    <property type="molecule type" value="Genomic_DNA"/>
</dbReference>
<sequence length="95" mass="10145">MNLKCSNLTSFSLSAWTRITYFMAAALLFFFLDVGMLEELSSSTGGPNTAGVIVVAFDTCVLCLSSIICCTSGRNPGPSRISFNSFRPDLFAGKG</sequence>
<proteinExistence type="predicted"/>
<comment type="caution">
    <text evidence="2">The sequence shown here is derived from an EMBL/GenBank/DDBJ whole genome shotgun (WGS) entry which is preliminary data.</text>
</comment>
<feature type="transmembrane region" description="Helical" evidence="1">
    <location>
        <begin position="49"/>
        <end position="70"/>
    </location>
</feature>
<organism evidence="2 3">
    <name type="scientific">Dreissena polymorpha</name>
    <name type="common">Zebra mussel</name>
    <name type="synonym">Mytilus polymorpha</name>
    <dbReference type="NCBI Taxonomy" id="45954"/>
    <lineage>
        <taxon>Eukaryota</taxon>
        <taxon>Metazoa</taxon>
        <taxon>Spiralia</taxon>
        <taxon>Lophotrochozoa</taxon>
        <taxon>Mollusca</taxon>
        <taxon>Bivalvia</taxon>
        <taxon>Autobranchia</taxon>
        <taxon>Heteroconchia</taxon>
        <taxon>Euheterodonta</taxon>
        <taxon>Imparidentia</taxon>
        <taxon>Neoheterodontei</taxon>
        <taxon>Myida</taxon>
        <taxon>Dreissenoidea</taxon>
        <taxon>Dreissenidae</taxon>
        <taxon>Dreissena</taxon>
    </lineage>
</organism>
<keyword evidence="1" id="KW-0472">Membrane</keyword>
<evidence type="ECO:0000256" key="1">
    <source>
        <dbReference type="SAM" id="Phobius"/>
    </source>
</evidence>
<keyword evidence="3" id="KW-1185">Reference proteome</keyword>
<gene>
    <name evidence="2" type="ORF">DPMN_068410</name>
</gene>
<evidence type="ECO:0000313" key="2">
    <source>
        <dbReference type="EMBL" id="KAH3708951.1"/>
    </source>
</evidence>
<dbReference type="Proteomes" id="UP000828390">
    <property type="component" value="Unassembled WGS sequence"/>
</dbReference>
<keyword evidence="1" id="KW-1133">Transmembrane helix</keyword>
<feature type="transmembrane region" description="Helical" evidence="1">
    <location>
        <begin position="20"/>
        <end position="37"/>
    </location>
</feature>
<accession>A0A9D3Z1K2</accession>